<evidence type="ECO:0000256" key="7">
    <source>
        <dbReference type="RuleBase" id="RU003872"/>
    </source>
</evidence>
<dbReference type="GO" id="GO:0005840">
    <property type="term" value="C:ribosome"/>
    <property type="evidence" value="ECO:0007669"/>
    <property type="project" value="UniProtKB-KW"/>
</dbReference>
<dbReference type="PRINTS" id="PR00973">
    <property type="entry name" value="RIBOSOMALS17"/>
</dbReference>
<comment type="subunit">
    <text evidence="6">Part of the 30S ribosomal subunit.</text>
</comment>
<dbReference type="PANTHER" id="PTHR10744">
    <property type="entry name" value="40S RIBOSOMAL PROTEIN S11 FAMILY MEMBER"/>
    <property type="match status" value="1"/>
</dbReference>
<evidence type="ECO:0000256" key="6">
    <source>
        <dbReference type="HAMAP-Rule" id="MF_01345"/>
    </source>
</evidence>
<organism evidence="8 9">
    <name type="scientific">Alkalimarinus alittae</name>
    <dbReference type="NCBI Taxonomy" id="2961619"/>
    <lineage>
        <taxon>Bacteria</taxon>
        <taxon>Pseudomonadati</taxon>
        <taxon>Pseudomonadota</taxon>
        <taxon>Gammaproteobacteria</taxon>
        <taxon>Alteromonadales</taxon>
        <taxon>Alteromonadaceae</taxon>
        <taxon>Alkalimarinus</taxon>
    </lineage>
</organism>
<dbReference type="HAMAP" id="MF_01345_B">
    <property type="entry name" value="Ribosomal_uS17_B"/>
    <property type="match status" value="1"/>
</dbReference>
<dbReference type="Proteomes" id="UP001163739">
    <property type="component" value="Chromosome"/>
</dbReference>
<reference evidence="8" key="1">
    <citation type="submission" date="2022-06" db="EMBL/GenBank/DDBJ databases">
        <title>Alkalimarinus sp. nov., isolated from gut of a Alitta virens.</title>
        <authorList>
            <person name="Yang A.I."/>
            <person name="Shin N.-R."/>
        </authorList>
    </citation>
    <scope>NUCLEOTIDE SEQUENCE</scope>
    <source>
        <strain evidence="8">A2M4</strain>
    </source>
</reference>
<dbReference type="SUPFAM" id="SSF50249">
    <property type="entry name" value="Nucleic acid-binding proteins"/>
    <property type="match status" value="1"/>
</dbReference>
<keyword evidence="5 6" id="KW-0687">Ribonucleoprotein</keyword>
<protein>
    <recommendedName>
        <fullName evidence="6">Small ribosomal subunit protein uS17</fullName>
    </recommendedName>
</protein>
<comment type="function">
    <text evidence="6">One of the primary rRNA binding proteins, it binds specifically to the 5'-end of 16S ribosomal RNA.</text>
</comment>
<dbReference type="Gene3D" id="2.40.50.140">
    <property type="entry name" value="Nucleic acid-binding proteins"/>
    <property type="match status" value="1"/>
</dbReference>
<evidence type="ECO:0000256" key="5">
    <source>
        <dbReference type="ARBA" id="ARBA00023274"/>
    </source>
</evidence>
<dbReference type="InterPro" id="IPR012340">
    <property type="entry name" value="NA-bd_OB-fold"/>
</dbReference>
<dbReference type="InterPro" id="IPR000266">
    <property type="entry name" value="Ribosomal_uS17"/>
</dbReference>
<dbReference type="RefSeq" id="WP_265047310.1">
    <property type="nucleotide sequence ID" value="NZ_CP100390.1"/>
</dbReference>
<dbReference type="NCBIfam" id="NF004123">
    <property type="entry name" value="PRK05610.1"/>
    <property type="match status" value="1"/>
</dbReference>
<gene>
    <name evidence="6 8" type="primary">rpsQ</name>
    <name evidence="8" type="ORF">NKI27_17465</name>
</gene>
<evidence type="ECO:0000256" key="2">
    <source>
        <dbReference type="ARBA" id="ARBA00022730"/>
    </source>
</evidence>
<dbReference type="InterPro" id="IPR019979">
    <property type="entry name" value="Ribosomal_uS17_CS"/>
</dbReference>
<accession>A0ABY6N167</accession>
<dbReference type="InterPro" id="IPR019984">
    <property type="entry name" value="Ribosomal_uS17_bact/chlr"/>
</dbReference>
<proteinExistence type="inferred from homology"/>
<keyword evidence="2 6" id="KW-0699">rRNA-binding</keyword>
<dbReference type="EMBL" id="CP100390">
    <property type="protein sequence ID" value="UZE95823.1"/>
    <property type="molecule type" value="Genomic_DNA"/>
</dbReference>
<dbReference type="PROSITE" id="PS00056">
    <property type="entry name" value="RIBOSOMAL_S17"/>
    <property type="match status" value="1"/>
</dbReference>
<evidence type="ECO:0000313" key="9">
    <source>
        <dbReference type="Proteomes" id="UP001163739"/>
    </source>
</evidence>
<evidence type="ECO:0000256" key="4">
    <source>
        <dbReference type="ARBA" id="ARBA00022980"/>
    </source>
</evidence>
<dbReference type="PANTHER" id="PTHR10744:SF1">
    <property type="entry name" value="SMALL RIBOSOMAL SUBUNIT PROTEIN US17M"/>
    <property type="match status" value="1"/>
</dbReference>
<evidence type="ECO:0000313" key="8">
    <source>
        <dbReference type="EMBL" id="UZE95823.1"/>
    </source>
</evidence>
<dbReference type="NCBIfam" id="TIGR03635">
    <property type="entry name" value="uS17_bact"/>
    <property type="match status" value="1"/>
</dbReference>
<keyword evidence="9" id="KW-1185">Reference proteome</keyword>
<comment type="similarity">
    <text evidence="1 6 7">Belongs to the universal ribosomal protein uS17 family.</text>
</comment>
<dbReference type="CDD" id="cd00364">
    <property type="entry name" value="Ribosomal_uS17"/>
    <property type="match status" value="1"/>
</dbReference>
<dbReference type="Pfam" id="PF00366">
    <property type="entry name" value="Ribosomal_S17"/>
    <property type="match status" value="1"/>
</dbReference>
<evidence type="ECO:0000256" key="1">
    <source>
        <dbReference type="ARBA" id="ARBA00010254"/>
    </source>
</evidence>
<evidence type="ECO:0000256" key="3">
    <source>
        <dbReference type="ARBA" id="ARBA00022884"/>
    </source>
</evidence>
<keyword evidence="3 6" id="KW-0694">RNA-binding</keyword>
<keyword evidence="4 6" id="KW-0689">Ribosomal protein</keyword>
<name>A0ABY6N167_9ALTE</name>
<sequence>MTEAASNARMLSGKVVSDKMDKSITVLIERRVKHPIYGKYVKRSTKVHAHDENNECNIGDTVTIQEGRPISKTKCWKLVEIVESASKV</sequence>